<dbReference type="GO" id="GO:0016787">
    <property type="term" value="F:hydrolase activity"/>
    <property type="evidence" value="ECO:0007669"/>
    <property type="project" value="UniProtKB-KW"/>
</dbReference>
<dbReference type="Gene3D" id="3.40.50.1000">
    <property type="entry name" value="HAD superfamily/HAD-like"/>
    <property type="match status" value="1"/>
</dbReference>
<dbReference type="RefSeq" id="WP_380028365.1">
    <property type="nucleotide sequence ID" value="NZ_JBHSHC010000140.1"/>
</dbReference>
<dbReference type="SFLD" id="SFLDS00003">
    <property type="entry name" value="Haloacid_Dehalogenase"/>
    <property type="match status" value="1"/>
</dbReference>
<keyword evidence="1 3" id="KW-0378">Hydrolase</keyword>
<dbReference type="InterPro" id="IPR023198">
    <property type="entry name" value="PGP-like_dom2"/>
</dbReference>
<sequence length="254" mass="29540">MKTQHILLDLDDTLIHCNRHFTLTREKFLDHMMVLFQDYPIDRDLVDKTQQQIDVAGVEQKGLGKNRFPESLVQTYRLMCGKYGKTPNKQEEKEIFQLGHSVYDFEVELYPDALSTIEQLIRQGHELYLYTGGDFKIQTQKVLNAGLDGIFPEERRFICEHKNTLILKKILRRENLDPSHTWMVGNSARNDIRPALELGLHAIHIPDAYGWEYDHVELDIPAKGHFHVLKSIREVPDVIAESLKGDHTRRENLG</sequence>
<keyword evidence="2" id="KW-0460">Magnesium</keyword>
<protein>
    <submittedName>
        <fullName evidence="3">HAD family hydrolase</fullName>
        <ecNumber evidence="3">3.1.3.-</ecNumber>
    </submittedName>
</protein>
<name>A0ABV9Q822_9BACL</name>
<keyword evidence="4" id="KW-1185">Reference proteome</keyword>
<dbReference type="EC" id="3.1.3.-" evidence="3"/>
<organism evidence="3 4">
    <name type="scientific">Effusibacillus consociatus</name>
    <dbReference type="NCBI Taxonomy" id="1117041"/>
    <lineage>
        <taxon>Bacteria</taxon>
        <taxon>Bacillati</taxon>
        <taxon>Bacillota</taxon>
        <taxon>Bacilli</taxon>
        <taxon>Bacillales</taxon>
        <taxon>Alicyclobacillaceae</taxon>
        <taxon>Effusibacillus</taxon>
    </lineage>
</organism>
<evidence type="ECO:0000313" key="4">
    <source>
        <dbReference type="Proteomes" id="UP001596002"/>
    </source>
</evidence>
<dbReference type="InterPro" id="IPR051400">
    <property type="entry name" value="HAD-like_hydrolase"/>
</dbReference>
<dbReference type="Pfam" id="PF00702">
    <property type="entry name" value="Hydrolase"/>
    <property type="match status" value="1"/>
</dbReference>
<dbReference type="PANTHER" id="PTHR46470">
    <property type="entry name" value="N-ACYLNEURAMINATE-9-PHOSPHATASE"/>
    <property type="match status" value="1"/>
</dbReference>
<proteinExistence type="predicted"/>
<evidence type="ECO:0000256" key="1">
    <source>
        <dbReference type="ARBA" id="ARBA00022801"/>
    </source>
</evidence>
<reference evidence="4" key="1">
    <citation type="journal article" date="2019" name="Int. J. Syst. Evol. Microbiol.">
        <title>The Global Catalogue of Microorganisms (GCM) 10K type strain sequencing project: providing services to taxonomists for standard genome sequencing and annotation.</title>
        <authorList>
            <consortium name="The Broad Institute Genomics Platform"/>
            <consortium name="The Broad Institute Genome Sequencing Center for Infectious Disease"/>
            <person name="Wu L."/>
            <person name="Ma J."/>
        </authorList>
    </citation>
    <scope>NUCLEOTIDE SEQUENCE [LARGE SCALE GENOMIC DNA]</scope>
    <source>
        <strain evidence="4">WYCCWR 12678</strain>
    </source>
</reference>
<gene>
    <name evidence="3" type="ORF">ACFO8Q_20070</name>
</gene>
<dbReference type="Gene3D" id="1.10.150.240">
    <property type="entry name" value="Putative phosphatase, domain 2"/>
    <property type="match status" value="1"/>
</dbReference>
<dbReference type="SFLD" id="SFLDG01129">
    <property type="entry name" value="C1.5:_HAD__Beta-PGM__Phosphata"/>
    <property type="match status" value="1"/>
</dbReference>
<accession>A0ABV9Q822</accession>
<dbReference type="InterPro" id="IPR023214">
    <property type="entry name" value="HAD_sf"/>
</dbReference>
<dbReference type="InterPro" id="IPR036412">
    <property type="entry name" value="HAD-like_sf"/>
</dbReference>
<comment type="caution">
    <text evidence="3">The sequence shown here is derived from an EMBL/GenBank/DDBJ whole genome shotgun (WGS) entry which is preliminary data.</text>
</comment>
<dbReference type="Proteomes" id="UP001596002">
    <property type="component" value="Unassembled WGS sequence"/>
</dbReference>
<dbReference type="EMBL" id="JBHSHC010000140">
    <property type="protein sequence ID" value="MFC4769627.1"/>
    <property type="molecule type" value="Genomic_DNA"/>
</dbReference>
<evidence type="ECO:0000313" key="3">
    <source>
        <dbReference type="EMBL" id="MFC4769627.1"/>
    </source>
</evidence>
<evidence type="ECO:0000256" key="2">
    <source>
        <dbReference type="ARBA" id="ARBA00022842"/>
    </source>
</evidence>
<dbReference type="SUPFAM" id="SSF56784">
    <property type="entry name" value="HAD-like"/>
    <property type="match status" value="1"/>
</dbReference>